<dbReference type="GO" id="GO:0010960">
    <property type="term" value="P:magnesium ion homeostasis"/>
    <property type="evidence" value="ECO:0007669"/>
    <property type="project" value="InterPro"/>
</dbReference>
<evidence type="ECO:0000256" key="13">
    <source>
        <dbReference type="RuleBase" id="RU369091"/>
    </source>
</evidence>
<protein>
    <recommendedName>
        <fullName evidence="13">Metal transporter</fullName>
    </recommendedName>
</protein>
<feature type="transmembrane region" description="Helical" evidence="13">
    <location>
        <begin position="294"/>
        <end position="314"/>
    </location>
</feature>
<dbReference type="InterPro" id="IPR014710">
    <property type="entry name" value="RmlC-like_jellyroll"/>
</dbReference>
<feature type="compositionally biased region" description="Low complexity" evidence="14">
    <location>
        <begin position="802"/>
        <end position="817"/>
    </location>
</feature>
<feature type="compositionally biased region" description="Polar residues" evidence="14">
    <location>
        <begin position="990"/>
        <end position="1004"/>
    </location>
</feature>
<feature type="domain" description="CBS" evidence="16">
    <location>
        <begin position="373"/>
        <end position="434"/>
    </location>
</feature>
<evidence type="ECO:0000256" key="4">
    <source>
        <dbReference type="ARBA" id="ARBA00022475"/>
    </source>
</evidence>
<dbReference type="Proteomes" id="UP000438429">
    <property type="component" value="Unassembled WGS sequence"/>
</dbReference>
<dbReference type="InterPro" id="IPR045095">
    <property type="entry name" value="ACDP"/>
</dbReference>
<comment type="similarity">
    <text evidence="2 13">Belongs to the ACDP family.</text>
</comment>
<feature type="region of interest" description="Disordered" evidence="14">
    <location>
        <begin position="67"/>
        <end position="96"/>
    </location>
</feature>
<feature type="compositionally biased region" description="Polar residues" evidence="14">
    <location>
        <begin position="818"/>
        <end position="832"/>
    </location>
</feature>
<feature type="domain" description="Cyclic nucleotide-binding" evidence="15">
    <location>
        <begin position="579"/>
        <end position="652"/>
    </location>
</feature>
<dbReference type="InterPro" id="IPR018490">
    <property type="entry name" value="cNMP-bd_dom_sf"/>
</dbReference>
<dbReference type="PROSITE" id="PS51371">
    <property type="entry name" value="CBS"/>
    <property type="match status" value="2"/>
</dbReference>
<dbReference type="GO" id="GO:0005886">
    <property type="term" value="C:plasma membrane"/>
    <property type="evidence" value="ECO:0007669"/>
    <property type="project" value="UniProtKB-SubCell"/>
</dbReference>
<dbReference type="InterPro" id="IPR057492">
    <property type="entry name" value="Ig_CNNM1/2/4_N"/>
</dbReference>
<feature type="transmembrane region" description="Helical" evidence="13">
    <location>
        <begin position="263"/>
        <end position="282"/>
    </location>
</feature>
<evidence type="ECO:0000313" key="19">
    <source>
        <dbReference type="Proteomes" id="UP000438429"/>
    </source>
</evidence>
<dbReference type="InterPro" id="IPR046342">
    <property type="entry name" value="CBS_dom_sf"/>
</dbReference>
<feature type="compositionally biased region" description="Polar residues" evidence="14">
    <location>
        <begin position="1023"/>
        <end position="1034"/>
    </location>
</feature>
<name>A0A6A4T6X6_SCOMX</name>
<feature type="transmembrane region" description="Helical" evidence="13">
    <location>
        <begin position="178"/>
        <end position="202"/>
    </location>
</feature>
<evidence type="ECO:0000256" key="12">
    <source>
        <dbReference type="PROSITE-ProRule" id="PRU01193"/>
    </source>
</evidence>
<dbReference type="PROSITE" id="PS50042">
    <property type="entry name" value="CNMP_BINDING_3"/>
    <property type="match status" value="1"/>
</dbReference>
<dbReference type="InterPro" id="IPR002550">
    <property type="entry name" value="CNNM"/>
</dbReference>
<feature type="region of interest" description="Disordered" evidence="14">
    <location>
        <begin position="743"/>
        <end position="832"/>
    </location>
</feature>
<proteinExistence type="inferred from homology"/>
<evidence type="ECO:0000313" key="18">
    <source>
        <dbReference type="EMBL" id="KAF0038934.1"/>
    </source>
</evidence>
<gene>
    <name evidence="18" type="ORF">F2P81_009418</name>
</gene>
<dbReference type="InterPro" id="IPR000644">
    <property type="entry name" value="CBS_dom"/>
</dbReference>
<keyword evidence="4" id="KW-1003">Cell membrane</keyword>
<keyword evidence="6" id="KW-0677">Repeat</keyword>
<reference evidence="18 19" key="1">
    <citation type="submission" date="2019-06" db="EMBL/GenBank/DDBJ databases">
        <title>Draft genomes of female and male turbot (Scophthalmus maximus).</title>
        <authorList>
            <person name="Xu H."/>
            <person name="Xu X.-W."/>
            <person name="Shao C."/>
            <person name="Chen S."/>
        </authorList>
    </citation>
    <scope>NUCLEOTIDE SEQUENCE [LARGE SCALE GENOMIC DNA]</scope>
    <source>
        <strain evidence="18">Ysfricsl-2016a</strain>
        <tissue evidence="18">Blood</tissue>
    </source>
</reference>
<evidence type="ECO:0000259" key="17">
    <source>
        <dbReference type="PROSITE" id="PS51846"/>
    </source>
</evidence>
<dbReference type="EMBL" id="VEVO01000008">
    <property type="protein sequence ID" value="KAF0038934.1"/>
    <property type="molecule type" value="Genomic_DNA"/>
</dbReference>
<dbReference type="CDD" id="cd04590">
    <property type="entry name" value="CBS_pair_CorC_HlyC_assoc"/>
    <property type="match status" value="1"/>
</dbReference>
<organism evidence="18 19">
    <name type="scientific">Scophthalmus maximus</name>
    <name type="common">Turbot</name>
    <name type="synonym">Psetta maxima</name>
    <dbReference type="NCBI Taxonomy" id="52904"/>
    <lineage>
        <taxon>Eukaryota</taxon>
        <taxon>Metazoa</taxon>
        <taxon>Chordata</taxon>
        <taxon>Craniata</taxon>
        <taxon>Vertebrata</taxon>
        <taxon>Euteleostomi</taxon>
        <taxon>Actinopterygii</taxon>
        <taxon>Neopterygii</taxon>
        <taxon>Teleostei</taxon>
        <taxon>Neoteleostei</taxon>
        <taxon>Acanthomorphata</taxon>
        <taxon>Carangaria</taxon>
        <taxon>Pleuronectiformes</taxon>
        <taxon>Pleuronectoidei</taxon>
        <taxon>Scophthalmidae</taxon>
        <taxon>Scophthalmus</taxon>
    </lineage>
</organism>
<keyword evidence="10 12" id="KW-0472">Membrane</keyword>
<keyword evidence="8" id="KW-0406">Ion transport</keyword>
<keyword evidence="3" id="KW-0813">Transport</keyword>
<dbReference type="PANTHER" id="PTHR12064:SF26">
    <property type="entry name" value="METAL TRANSPORTER CNNM4"/>
    <property type="match status" value="1"/>
</dbReference>
<dbReference type="Pfam" id="PF25562">
    <property type="entry name" value="CNBH_CNNM2_C"/>
    <property type="match status" value="1"/>
</dbReference>
<dbReference type="FunFam" id="3.10.580.10:FF:000001">
    <property type="entry name" value="Putative metal transporter CNNM3 isoform 2"/>
    <property type="match status" value="1"/>
</dbReference>
<dbReference type="Pfam" id="PF00571">
    <property type="entry name" value="CBS"/>
    <property type="match status" value="1"/>
</dbReference>
<evidence type="ECO:0000256" key="2">
    <source>
        <dbReference type="ARBA" id="ARBA00010484"/>
    </source>
</evidence>
<evidence type="ECO:0000256" key="1">
    <source>
        <dbReference type="ARBA" id="ARBA00004651"/>
    </source>
</evidence>
<dbReference type="Pfam" id="PF25511">
    <property type="entry name" value="Ig_CNNM4_N"/>
    <property type="match status" value="1"/>
</dbReference>
<feature type="region of interest" description="Disordered" evidence="14">
    <location>
        <begin position="918"/>
        <end position="1004"/>
    </location>
</feature>
<feature type="region of interest" description="Disordered" evidence="14">
    <location>
        <begin position="1019"/>
        <end position="1083"/>
    </location>
</feature>
<evidence type="ECO:0000256" key="14">
    <source>
        <dbReference type="SAM" id="MobiDB-lite"/>
    </source>
</evidence>
<evidence type="ECO:0000256" key="3">
    <source>
        <dbReference type="ARBA" id="ARBA00022448"/>
    </source>
</evidence>
<dbReference type="Gene3D" id="3.10.580.10">
    <property type="entry name" value="CBS-domain"/>
    <property type="match status" value="1"/>
</dbReference>
<dbReference type="InterPro" id="IPR000595">
    <property type="entry name" value="cNMP-bd_dom"/>
</dbReference>
<feature type="compositionally biased region" description="Gly residues" evidence="14">
    <location>
        <begin position="8"/>
        <end position="19"/>
    </location>
</feature>
<evidence type="ECO:0000256" key="8">
    <source>
        <dbReference type="ARBA" id="ARBA00023065"/>
    </source>
</evidence>
<feature type="transmembrane region" description="Helical" evidence="13">
    <location>
        <begin position="236"/>
        <end position="257"/>
    </location>
</feature>
<dbReference type="SUPFAM" id="SSF51206">
    <property type="entry name" value="cAMP-binding domain-like"/>
    <property type="match status" value="1"/>
</dbReference>
<dbReference type="PANTHER" id="PTHR12064">
    <property type="entry name" value="METAL TRANSPORTER CNNM"/>
    <property type="match status" value="1"/>
</dbReference>
<feature type="domain" description="CNNM transmembrane" evidence="17">
    <location>
        <begin position="174"/>
        <end position="354"/>
    </location>
</feature>
<dbReference type="Pfam" id="PF01595">
    <property type="entry name" value="CNNM"/>
    <property type="match status" value="1"/>
</dbReference>
<feature type="compositionally biased region" description="Polar residues" evidence="14">
    <location>
        <begin position="677"/>
        <end position="691"/>
    </location>
</feature>
<dbReference type="Gene3D" id="2.60.120.10">
    <property type="entry name" value="Jelly Rolls"/>
    <property type="match status" value="1"/>
</dbReference>
<feature type="domain" description="CBS" evidence="16">
    <location>
        <begin position="441"/>
        <end position="507"/>
    </location>
</feature>
<evidence type="ECO:0000256" key="7">
    <source>
        <dbReference type="ARBA" id="ARBA00022989"/>
    </source>
</evidence>
<sequence>MEAAAAAGPGGGGGGGGQVLGMRLERSDKPSSTNDDGVIQVTEESSVQLRFYGVQLHSGAWSQIRFTELTDGGGGGADEEDEEEEEAAAARSGSGAMRSADRTCADFTKDISVGTFMNVSSRGTSGLLAVRVKPLRKSEPRKEYALCTPSADGSSWVLLGHGDGKLLVLEEKRSLLPVWLQGILIACLLVLSGMFSGLNLGLMALDPMELRIVQSCGTDREKRYARKIEPIRSKGNYLLCSLLLGNVLVNTSLTILLDDLTGSGLGAVVASTVGIVIFGEIVPQALCSRHGLAVGANTITVTKLFMFLTFPVSFPVSKLLDVLLGQEIGTVYNREKLVEMLKVTEPYNDLVKEEMNMIQGALELRTKTVEDVMTPLGNCFMIQADAVLDFNTMSEIMESGYTRIPVYDDERSNIVDILYVKDLAFVDPDDCTTLKTITKFYNHPVHFVFHDTKLDAMLEEFKKGKSHLAIVQKVNNEGEGDPFYEVLGLVTLEDVIEEIIKSEILDESDQYTDNRNRKRVDPNKNKRDFSAFKHDADSKVKISPQLMLAAHRFLATEVSLFSPFQITEKVLLRILRHPDVIQELKFNENDKRSPQHFLYQRGKPVDYFILILQGRVEVEAGNENMKFETGPFSYYGVMALTVTPPLSPSVASPPPRRLSLKRFSLFSRFPEFRSPSHGGNLNRSASLSCTERTPESGSVGGSNNQIPGTPFQYIPDFCVRALTDVQFVKITRAHYQNGLLASRLDSTPHSPEGSHTRLDMSISLPPVTPPGTHTPLPLATPPAKRPPSTAQPTPPGSRAALPQTTSSSSSSRRPSQSLPQATPPTSNHASLSQTSLSFVSMAQCTLKPHPNLSSKPQQSSPSAGPENGPGETTVLLTISYATFMSLLSIVHINFQVNYFNWITRAHYQNGLLASRLDSTPHSPEGSHTRLDMSISLPPVTPPGTHTPLPLATPPAKRPPSTAQPTPPGSRAALPQTTSSSSSSRRPSQSLPQATPPTSNHASLSQTSLSFVSMAQCTLKPHPNLSSKPQQSSPSAGPENGPGETTVLLSEQQNCVGPRRPSHTQAHPHPLVHTISHAHTESTI</sequence>
<comment type="subcellular location">
    <subcellularLocation>
        <location evidence="1 13">Cell membrane</location>
        <topology evidence="1 13">Multi-pass membrane protein</topology>
    </subcellularLocation>
</comment>
<feature type="compositionally biased region" description="Polar residues" evidence="14">
    <location>
        <begin position="851"/>
        <end position="862"/>
    </location>
</feature>
<dbReference type="InterPro" id="IPR044751">
    <property type="entry name" value="Ion_transp-like_CBS"/>
</dbReference>
<comment type="caution">
    <text evidence="18">The sequence shown here is derived from an EMBL/GenBank/DDBJ whole genome shotgun (WGS) entry which is preliminary data.</text>
</comment>
<dbReference type="AlphaFoldDB" id="A0A6A4T6X6"/>
<evidence type="ECO:0000259" key="15">
    <source>
        <dbReference type="PROSITE" id="PS50042"/>
    </source>
</evidence>
<evidence type="ECO:0000256" key="9">
    <source>
        <dbReference type="ARBA" id="ARBA00023122"/>
    </source>
</evidence>
<keyword evidence="9 11" id="KW-0129">CBS domain</keyword>
<keyword evidence="7 12" id="KW-1133">Transmembrane helix</keyword>
<feature type="compositionally biased region" description="Acidic residues" evidence="14">
    <location>
        <begin position="77"/>
        <end position="87"/>
    </location>
</feature>
<dbReference type="PROSITE" id="PS51846">
    <property type="entry name" value="CNNM"/>
    <property type="match status" value="1"/>
</dbReference>
<feature type="region of interest" description="Disordered" evidence="14">
    <location>
        <begin position="675"/>
        <end position="706"/>
    </location>
</feature>
<evidence type="ECO:0000256" key="5">
    <source>
        <dbReference type="ARBA" id="ARBA00022692"/>
    </source>
</evidence>
<dbReference type="SUPFAM" id="SSF54631">
    <property type="entry name" value="CBS-domain pair"/>
    <property type="match status" value="1"/>
</dbReference>
<evidence type="ECO:0000256" key="10">
    <source>
        <dbReference type="ARBA" id="ARBA00023136"/>
    </source>
</evidence>
<dbReference type="GO" id="GO:0015081">
    <property type="term" value="F:sodium ion transmembrane transporter activity"/>
    <property type="evidence" value="ECO:0007669"/>
    <property type="project" value="TreeGrafter"/>
</dbReference>
<evidence type="ECO:0000259" key="16">
    <source>
        <dbReference type="PROSITE" id="PS51371"/>
    </source>
</evidence>
<comment type="function">
    <text evidence="13">Metal transporter.</text>
</comment>
<dbReference type="GO" id="GO:0015095">
    <property type="term" value="F:magnesium ion transmembrane transporter activity"/>
    <property type="evidence" value="ECO:0007669"/>
    <property type="project" value="TreeGrafter"/>
</dbReference>
<accession>A0A6A4T6X6</accession>
<feature type="compositionally biased region" description="Low complexity" evidence="14">
    <location>
        <begin position="974"/>
        <end position="989"/>
    </location>
</feature>
<feature type="region of interest" description="Disordered" evidence="14">
    <location>
        <begin position="847"/>
        <end position="868"/>
    </location>
</feature>
<feature type="region of interest" description="Disordered" evidence="14">
    <location>
        <begin position="1"/>
        <end position="38"/>
    </location>
</feature>
<evidence type="ECO:0000256" key="6">
    <source>
        <dbReference type="ARBA" id="ARBA00022737"/>
    </source>
</evidence>
<evidence type="ECO:0000256" key="11">
    <source>
        <dbReference type="PROSITE-ProRule" id="PRU00703"/>
    </source>
</evidence>
<keyword evidence="5 12" id="KW-0812">Transmembrane</keyword>